<dbReference type="Proteomes" id="UP001054837">
    <property type="component" value="Unassembled WGS sequence"/>
</dbReference>
<gene>
    <name evidence="2" type="ORF">CDAR_271641</name>
</gene>
<reference evidence="2 3" key="1">
    <citation type="submission" date="2021-06" db="EMBL/GenBank/DDBJ databases">
        <title>Caerostris darwini draft genome.</title>
        <authorList>
            <person name="Kono N."/>
            <person name="Arakawa K."/>
        </authorList>
    </citation>
    <scope>NUCLEOTIDE SEQUENCE [LARGE SCALE GENOMIC DNA]</scope>
</reference>
<dbReference type="AlphaFoldDB" id="A0AAV4T203"/>
<feature type="region of interest" description="Disordered" evidence="1">
    <location>
        <begin position="42"/>
        <end position="68"/>
    </location>
</feature>
<evidence type="ECO:0000256" key="1">
    <source>
        <dbReference type="SAM" id="MobiDB-lite"/>
    </source>
</evidence>
<sequence length="104" mass="11339">MSLPRAHLIVSRHKARCAKGGRTAFGTGVDAQSRIGRGFSQQKAGLPFPWIGGGRHRPTGKENTPLTAGNRCEVSISSTWRYSSKSVNCLPWWRPTRSTGSMKG</sequence>
<comment type="caution">
    <text evidence="2">The sequence shown here is derived from an EMBL/GenBank/DDBJ whole genome shotgun (WGS) entry which is preliminary data.</text>
</comment>
<organism evidence="2 3">
    <name type="scientific">Caerostris darwini</name>
    <dbReference type="NCBI Taxonomy" id="1538125"/>
    <lineage>
        <taxon>Eukaryota</taxon>
        <taxon>Metazoa</taxon>
        <taxon>Ecdysozoa</taxon>
        <taxon>Arthropoda</taxon>
        <taxon>Chelicerata</taxon>
        <taxon>Arachnida</taxon>
        <taxon>Araneae</taxon>
        <taxon>Araneomorphae</taxon>
        <taxon>Entelegynae</taxon>
        <taxon>Araneoidea</taxon>
        <taxon>Araneidae</taxon>
        <taxon>Caerostris</taxon>
    </lineage>
</organism>
<evidence type="ECO:0000313" key="3">
    <source>
        <dbReference type="Proteomes" id="UP001054837"/>
    </source>
</evidence>
<proteinExistence type="predicted"/>
<dbReference type="EMBL" id="BPLQ01008836">
    <property type="protein sequence ID" value="GIY39719.1"/>
    <property type="molecule type" value="Genomic_DNA"/>
</dbReference>
<evidence type="ECO:0000313" key="2">
    <source>
        <dbReference type="EMBL" id="GIY39719.1"/>
    </source>
</evidence>
<keyword evidence="3" id="KW-1185">Reference proteome</keyword>
<protein>
    <submittedName>
        <fullName evidence="2">Uncharacterized protein</fullName>
    </submittedName>
</protein>
<accession>A0AAV4T203</accession>
<name>A0AAV4T203_9ARAC</name>